<evidence type="ECO:0000313" key="1">
    <source>
        <dbReference type="EMBL" id="GJS79868.1"/>
    </source>
</evidence>
<dbReference type="EMBL" id="BQNB010010629">
    <property type="protein sequence ID" value="GJS79868.1"/>
    <property type="molecule type" value="Genomic_DNA"/>
</dbReference>
<protein>
    <submittedName>
        <fullName evidence="1">Uncharacterized protein</fullName>
    </submittedName>
</protein>
<dbReference type="Proteomes" id="UP001151760">
    <property type="component" value="Unassembled WGS sequence"/>
</dbReference>
<gene>
    <name evidence="1" type="ORF">Tco_0729749</name>
</gene>
<proteinExistence type="predicted"/>
<sequence length="266" mass="29622">MVNLENKSLKDEISDLKKVNEKWTYSKVTLDQLLSEQVPEKIVKALGGKGAEPVGTSNSLISLADLTLNMDELTLNTLVPKMTKLTYDKVLPLHTIKKNTKTKSPAFVPQLKKKVDLSAEQLLLTLMDEVKSLKEQIKVPSDNTPSISQTGSLESSKGKQTTWVGPCKHCGFKNDLDKDCYLKPKCSTYGSTDHLTKEHLEQFAINKTLIKLKAQSSMNPSAKKAPMIPKPFKECKYCGLNDHHFDNYEYYLGCEVCGSVAPEPLS</sequence>
<reference evidence="1" key="2">
    <citation type="submission" date="2022-01" db="EMBL/GenBank/DDBJ databases">
        <authorList>
            <person name="Yamashiro T."/>
            <person name="Shiraishi A."/>
            <person name="Satake H."/>
            <person name="Nakayama K."/>
        </authorList>
    </citation>
    <scope>NUCLEOTIDE SEQUENCE</scope>
</reference>
<comment type="caution">
    <text evidence="1">The sequence shown here is derived from an EMBL/GenBank/DDBJ whole genome shotgun (WGS) entry which is preliminary data.</text>
</comment>
<reference evidence="1" key="1">
    <citation type="journal article" date="2022" name="Int. J. Mol. Sci.">
        <title>Draft Genome of Tanacetum Coccineum: Genomic Comparison of Closely Related Tanacetum-Family Plants.</title>
        <authorList>
            <person name="Yamashiro T."/>
            <person name="Shiraishi A."/>
            <person name="Nakayama K."/>
            <person name="Satake H."/>
        </authorList>
    </citation>
    <scope>NUCLEOTIDE SEQUENCE</scope>
</reference>
<keyword evidence="2" id="KW-1185">Reference proteome</keyword>
<evidence type="ECO:0000313" key="2">
    <source>
        <dbReference type="Proteomes" id="UP001151760"/>
    </source>
</evidence>
<name>A0ABQ4YTD1_9ASTR</name>
<organism evidence="1 2">
    <name type="scientific">Tanacetum coccineum</name>
    <dbReference type="NCBI Taxonomy" id="301880"/>
    <lineage>
        <taxon>Eukaryota</taxon>
        <taxon>Viridiplantae</taxon>
        <taxon>Streptophyta</taxon>
        <taxon>Embryophyta</taxon>
        <taxon>Tracheophyta</taxon>
        <taxon>Spermatophyta</taxon>
        <taxon>Magnoliopsida</taxon>
        <taxon>eudicotyledons</taxon>
        <taxon>Gunneridae</taxon>
        <taxon>Pentapetalae</taxon>
        <taxon>asterids</taxon>
        <taxon>campanulids</taxon>
        <taxon>Asterales</taxon>
        <taxon>Asteraceae</taxon>
        <taxon>Asteroideae</taxon>
        <taxon>Anthemideae</taxon>
        <taxon>Anthemidinae</taxon>
        <taxon>Tanacetum</taxon>
    </lineage>
</organism>
<accession>A0ABQ4YTD1</accession>